<gene>
    <name evidence="1" type="ordered locus">SG2071</name>
</gene>
<dbReference type="Proteomes" id="UP000001932">
    <property type="component" value="Chromosome"/>
</dbReference>
<dbReference type="HOGENOM" id="CLU_1524164_0_0_6"/>
<dbReference type="KEGG" id="sgl:SG2071"/>
<sequence length="176" mass="19504">MIPVVETQRFIDPPRSEGASLLGIGMRSYPRQQLYTPLHEKRRQYRPILYAERAVALIAVQPARDPFRRGGIMFDKTYCRRQIVEIPAEAAVVEINYPGVILTPHDVGQPQISVNEPKTRGRLAITVQGVCRPAEAIFDKGAIVRPQAGNFSPVSPVPLHADHRVVVPGQAAEPGR</sequence>
<reference evidence="1 2" key="1">
    <citation type="journal article" date="2006" name="Genome Res.">
        <title>Massive genome erosion and functional adaptations provide insights into the symbiotic lifestyle of Sodalis glossinidius in the tsetse host.</title>
        <authorList>
            <person name="Toh H."/>
            <person name="Weiss B.L."/>
            <person name="Perkin S.A.H."/>
            <person name="Yamashita A."/>
            <person name="Oshima K."/>
            <person name="Hattori M."/>
            <person name="Aksoy S."/>
        </authorList>
    </citation>
    <scope>NUCLEOTIDE SEQUENCE [LARGE SCALE GENOMIC DNA]</scope>
    <source>
        <strain evidence="2">morsitans</strain>
    </source>
</reference>
<evidence type="ECO:0000313" key="2">
    <source>
        <dbReference type="Proteomes" id="UP000001932"/>
    </source>
</evidence>
<protein>
    <submittedName>
        <fullName evidence="1">Uncharacterized protein</fullName>
    </submittedName>
</protein>
<name>Q2NR79_SODGM</name>
<keyword evidence="2" id="KW-1185">Reference proteome</keyword>
<evidence type="ECO:0000313" key="1">
    <source>
        <dbReference type="EMBL" id="BAE75346.1"/>
    </source>
</evidence>
<accession>Q2NR79</accession>
<proteinExistence type="predicted"/>
<dbReference type="EMBL" id="AP008232">
    <property type="protein sequence ID" value="BAE75346.1"/>
    <property type="molecule type" value="Genomic_DNA"/>
</dbReference>
<organism evidence="1 2">
    <name type="scientific">Sodalis glossinidius (strain morsitans)</name>
    <dbReference type="NCBI Taxonomy" id="343509"/>
    <lineage>
        <taxon>Bacteria</taxon>
        <taxon>Pseudomonadati</taxon>
        <taxon>Pseudomonadota</taxon>
        <taxon>Gammaproteobacteria</taxon>
        <taxon>Enterobacterales</taxon>
        <taxon>Bruguierivoracaceae</taxon>
        <taxon>Sodalis</taxon>
    </lineage>
</organism>
<dbReference type="AlphaFoldDB" id="Q2NR79"/>